<organism evidence="8">
    <name type="scientific">mine drainage metagenome</name>
    <dbReference type="NCBI Taxonomy" id="410659"/>
    <lineage>
        <taxon>unclassified sequences</taxon>
        <taxon>metagenomes</taxon>
        <taxon>ecological metagenomes</taxon>
    </lineage>
</organism>
<dbReference type="GO" id="GO:0008033">
    <property type="term" value="P:tRNA processing"/>
    <property type="evidence" value="ECO:0007669"/>
    <property type="project" value="UniProtKB-KW"/>
</dbReference>
<dbReference type="GO" id="GO:0061711">
    <property type="term" value="F:tRNA N(6)-L-threonylcarbamoyladenine synthase activity"/>
    <property type="evidence" value="ECO:0007669"/>
    <property type="project" value="UniProtKB-EC"/>
</dbReference>
<keyword evidence="2" id="KW-0808">Transferase</keyword>
<gene>
    <name evidence="8" type="ORF">B1B_17411</name>
</gene>
<dbReference type="EMBL" id="AUZY01011623">
    <property type="protein sequence ID" value="EQD33811.1"/>
    <property type="molecule type" value="Genomic_DNA"/>
</dbReference>
<feature type="domain" description="Gcp-like" evidence="7">
    <location>
        <begin position="2"/>
        <end position="200"/>
    </location>
</feature>
<dbReference type="GO" id="GO:0046872">
    <property type="term" value="F:metal ion binding"/>
    <property type="evidence" value="ECO:0007669"/>
    <property type="project" value="UniProtKB-KW"/>
</dbReference>
<dbReference type="PRINTS" id="PR00789">
    <property type="entry name" value="OSIALOPTASE"/>
</dbReference>
<evidence type="ECO:0000256" key="2">
    <source>
        <dbReference type="ARBA" id="ARBA00022679"/>
    </source>
</evidence>
<evidence type="ECO:0000313" key="8">
    <source>
        <dbReference type="EMBL" id="EQD33811.1"/>
    </source>
</evidence>
<dbReference type="EC" id="2.3.1.234" evidence="1"/>
<evidence type="ECO:0000256" key="4">
    <source>
        <dbReference type="ARBA" id="ARBA00022723"/>
    </source>
</evidence>
<dbReference type="SUPFAM" id="SSF53067">
    <property type="entry name" value="Actin-like ATPase domain"/>
    <property type="match status" value="1"/>
</dbReference>
<dbReference type="InterPro" id="IPR000905">
    <property type="entry name" value="Gcp-like_dom"/>
</dbReference>
<dbReference type="PANTHER" id="PTHR11735:SF14">
    <property type="entry name" value="TRNA N6-ADENOSINE THREONYLCARBAMOYLTRANSFERASE"/>
    <property type="match status" value="1"/>
</dbReference>
<reference evidence="8" key="1">
    <citation type="submission" date="2013-08" db="EMBL/GenBank/DDBJ databases">
        <authorList>
            <person name="Mendez C."/>
            <person name="Richter M."/>
            <person name="Ferrer M."/>
            <person name="Sanchez J."/>
        </authorList>
    </citation>
    <scope>NUCLEOTIDE SEQUENCE</scope>
</reference>
<keyword evidence="8" id="KW-0378">Hydrolase</keyword>
<dbReference type="GO" id="GO:0005737">
    <property type="term" value="C:cytoplasm"/>
    <property type="evidence" value="ECO:0007669"/>
    <property type="project" value="TreeGrafter"/>
</dbReference>
<dbReference type="GO" id="GO:0006508">
    <property type="term" value="P:proteolysis"/>
    <property type="evidence" value="ECO:0007669"/>
    <property type="project" value="UniProtKB-KW"/>
</dbReference>
<dbReference type="GO" id="GO:0000408">
    <property type="term" value="C:EKC/KEOPS complex"/>
    <property type="evidence" value="ECO:0007669"/>
    <property type="project" value="TreeGrafter"/>
</dbReference>
<evidence type="ECO:0000256" key="1">
    <source>
        <dbReference type="ARBA" id="ARBA00012156"/>
    </source>
</evidence>
<dbReference type="InterPro" id="IPR043129">
    <property type="entry name" value="ATPase_NBD"/>
</dbReference>
<evidence type="ECO:0000256" key="3">
    <source>
        <dbReference type="ARBA" id="ARBA00022694"/>
    </source>
</evidence>
<dbReference type="GO" id="GO:0008233">
    <property type="term" value="F:peptidase activity"/>
    <property type="evidence" value="ECO:0007669"/>
    <property type="project" value="UniProtKB-KW"/>
</dbReference>
<keyword evidence="3" id="KW-0819">tRNA processing</keyword>
<evidence type="ECO:0000259" key="7">
    <source>
        <dbReference type="Pfam" id="PF00814"/>
    </source>
</evidence>
<dbReference type="Gene3D" id="3.30.420.40">
    <property type="match status" value="1"/>
</dbReference>
<dbReference type="PANTHER" id="PTHR11735">
    <property type="entry name" value="TRNA N6-ADENOSINE THREONYLCARBAMOYLTRANSFERASE"/>
    <property type="match status" value="1"/>
</dbReference>
<comment type="catalytic activity">
    <reaction evidence="6">
        <text>L-threonylcarbamoyladenylate + adenosine(37) in tRNA = N(6)-L-threonylcarbamoyladenosine(37) in tRNA + AMP + H(+)</text>
        <dbReference type="Rhea" id="RHEA:37059"/>
        <dbReference type="Rhea" id="RHEA-COMP:10162"/>
        <dbReference type="Rhea" id="RHEA-COMP:10163"/>
        <dbReference type="ChEBI" id="CHEBI:15378"/>
        <dbReference type="ChEBI" id="CHEBI:73682"/>
        <dbReference type="ChEBI" id="CHEBI:74411"/>
        <dbReference type="ChEBI" id="CHEBI:74418"/>
        <dbReference type="ChEBI" id="CHEBI:456215"/>
        <dbReference type="EC" id="2.3.1.234"/>
    </reaction>
</comment>
<keyword evidence="8" id="KW-0645">Protease</keyword>
<comment type="caution">
    <text evidence="8">The sequence shown here is derived from an EMBL/GenBank/DDBJ whole genome shotgun (WGS) entry which is preliminary data.</text>
</comment>
<accession>T0YEJ5</accession>
<reference evidence="8" key="2">
    <citation type="journal article" date="2014" name="ISME J.">
        <title>Microbial stratification in low pH oxic and suboxic macroscopic growths along an acid mine drainage.</title>
        <authorList>
            <person name="Mendez-Garcia C."/>
            <person name="Mesa V."/>
            <person name="Sprenger R.R."/>
            <person name="Richter M."/>
            <person name="Diez M.S."/>
            <person name="Solano J."/>
            <person name="Bargiela R."/>
            <person name="Golyshina O.V."/>
            <person name="Manteca A."/>
            <person name="Ramos J.L."/>
            <person name="Gallego J.R."/>
            <person name="Llorente I."/>
            <person name="Martins Dos Santos V.A."/>
            <person name="Jensen O.N."/>
            <person name="Pelaez A.I."/>
            <person name="Sanchez J."/>
            <person name="Ferrer M."/>
        </authorList>
    </citation>
    <scope>NUCLEOTIDE SEQUENCE</scope>
</reference>
<name>T0YEJ5_9ZZZZ</name>
<evidence type="ECO:0000256" key="6">
    <source>
        <dbReference type="ARBA" id="ARBA00048117"/>
    </source>
</evidence>
<proteinExistence type="predicted"/>
<keyword evidence="4" id="KW-0479">Metal-binding</keyword>
<protein>
    <recommendedName>
        <fullName evidence="1">N(6)-L-threonylcarbamoyladenine synthase</fullName>
        <ecNumber evidence="1">2.3.1.234</ecNumber>
    </recommendedName>
</protein>
<sequence>MLALSWDRPLVPVNHCVAHVEIARVLSGLDDPMLLYASGGNTQVIAYARGRYRVLGETLDIGIGNFLDKLWIGLGGTFPGGPPLEAEAKRGSELHPLPYSVHGMDVAFSGLLTAALALAEQGIARPDLAYSVEVTAYSMLTEISERALAHLRGSAVVLGGGVACNERLRGMVREMVESRGGTTFAPPRALCVDNGAMIAWTGRLALRAGRSVPIERSVIEPRQRTDRVATPWRAG</sequence>
<keyword evidence="5" id="KW-0012">Acyltransferase</keyword>
<dbReference type="AlphaFoldDB" id="T0YEJ5"/>
<dbReference type="InterPro" id="IPR017861">
    <property type="entry name" value="KAE1/TsaD"/>
</dbReference>
<evidence type="ECO:0000256" key="5">
    <source>
        <dbReference type="ARBA" id="ARBA00023315"/>
    </source>
</evidence>
<dbReference type="Pfam" id="PF00814">
    <property type="entry name" value="TsaD"/>
    <property type="match status" value="1"/>
</dbReference>